<dbReference type="AlphaFoldDB" id="A0A6P8AND5"/>
<reference evidence="2" key="2">
    <citation type="submission" date="2019-10" db="EMBL/GenBank/DDBJ databases">
        <authorList>
            <consortium name="NCBI Genome Project"/>
        </authorList>
    </citation>
    <scope>NUCLEOTIDE SEQUENCE</scope>
    <source>
        <strain evidence="2">NI907</strain>
    </source>
</reference>
<sequence>MLTHDALDQIKNAMVISNTRHWLVVPVNTGFQLGIECGIGAFEVICVDILAMVAAQAQYIE</sequence>
<organism evidence="1 2">
    <name type="scientific">Pyricularia grisea</name>
    <name type="common">Crabgrass-specific blast fungus</name>
    <name type="synonym">Magnaporthe grisea</name>
    <dbReference type="NCBI Taxonomy" id="148305"/>
    <lineage>
        <taxon>Eukaryota</taxon>
        <taxon>Fungi</taxon>
        <taxon>Dikarya</taxon>
        <taxon>Ascomycota</taxon>
        <taxon>Pezizomycotina</taxon>
        <taxon>Sordariomycetes</taxon>
        <taxon>Sordariomycetidae</taxon>
        <taxon>Magnaporthales</taxon>
        <taxon>Pyriculariaceae</taxon>
        <taxon>Pyricularia</taxon>
    </lineage>
</organism>
<reference evidence="1 2" key="1">
    <citation type="journal article" date="2019" name="Mol. Biol. Evol.">
        <title>Blast fungal genomes show frequent chromosomal changes, gene gains and losses, and effector gene turnover.</title>
        <authorList>
            <person name="Gomez Luciano L.B."/>
            <person name="Jason Tsai I."/>
            <person name="Chuma I."/>
            <person name="Tosa Y."/>
            <person name="Chen Y.H."/>
            <person name="Li J.Y."/>
            <person name="Li M.Y."/>
            <person name="Jade Lu M.Y."/>
            <person name="Nakayashiki H."/>
            <person name="Li W.H."/>
        </authorList>
    </citation>
    <scope>NUCLEOTIDE SEQUENCE [LARGE SCALE GENOMIC DNA]</scope>
    <source>
        <strain evidence="1 2">NI907</strain>
    </source>
</reference>
<dbReference type="Proteomes" id="UP000515153">
    <property type="component" value="Chromosome V"/>
</dbReference>
<dbReference type="KEGG" id="pgri:PgNI_11509"/>
<reference evidence="2" key="3">
    <citation type="submission" date="2025-08" db="UniProtKB">
        <authorList>
            <consortium name="RefSeq"/>
        </authorList>
    </citation>
    <scope>IDENTIFICATION</scope>
    <source>
        <strain evidence="2">NI907</strain>
    </source>
</reference>
<protein>
    <submittedName>
        <fullName evidence="2">Uncharacterized protein</fullName>
    </submittedName>
</protein>
<proteinExistence type="predicted"/>
<keyword evidence="1" id="KW-1185">Reference proteome</keyword>
<accession>A0A6P8AND5</accession>
<evidence type="ECO:0000313" key="2">
    <source>
        <dbReference type="RefSeq" id="XP_030976415.1"/>
    </source>
</evidence>
<evidence type="ECO:0000313" key="1">
    <source>
        <dbReference type="Proteomes" id="UP000515153"/>
    </source>
</evidence>
<dbReference type="GeneID" id="41966380"/>
<name>A0A6P8AND5_PYRGI</name>
<gene>
    <name evidence="2" type="ORF">PgNI_11509</name>
</gene>
<dbReference type="RefSeq" id="XP_030976415.1">
    <property type="nucleotide sequence ID" value="XM_031131475.1"/>
</dbReference>